<name>A0A830BFK5_9LAMI</name>
<sequence>MKSSHKKLSKWLQSEAANGLEAAFQHDDENVENIGYTPTDVNVFCVIDISSSRNRCYTSVLLVMLLPKKRHPVSF</sequence>
<evidence type="ECO:0000313" key="2">
    <source>
        <dbReference type="Proteomes" id="UP000653305"/>
    </source>
</evidence>
<organism evidence="1 2">
    <name type="scientific">Phtheirospermum japonicum</name>
    <dbReference type="NCBI Taxonomy" id="374723"/>
    <lineage>
        <taxon>Eukaryota</taxon>
        <taxon>Viridiplantae</taxon>
        <taxon>Streptophyta</taxon>
        <taxon>Embryophyta</taxon>
        <taxon>Tracheophyta</taxon>
        <taxon>Spermatophyta</taxon>
        <taxon>Magnoliopsida</taxon>
        <taxon>eudicotyledons</taxon>
        <taxon>Gunneridae</taxon>
        <taxon>Pentapetalae</taxon>
        <taxon>asterids</taxon>
        <taxon>lamiids</taxon>
        <taxon>Lamiales</taxon>
        <taxon>Orobanchaceae</taxon>
        <taxon>Orobanchaceae incertae sedis</taxon>
        <taxon>Phtheirospermum</taxon>
    </lineage>
</organism>
<dbReference type="Proteomes" id="UP000653305">
    <property type="component" value="Unassembled WGS sequence"/>
</dbReference>
<proteinExistence type="predicted"/>
<gene>
    <name evidence="1" type="ORF">PHJA_000413600</name>
</gene>
<comment type="caution">
    <text evidence="1">The sequence shown here is derived from an EMBL/GenBank/DDBJ whole genome shotgun (WGS) entry which is preliminary data.</text>
</comment>
<reference evidence="1" key="1">
    <citation type="submission" date="2020-07" db="EMBL/GenBank/DDBJ databases">
        <title>Ethylene signaling mediates host invasion by parasitic plants.</title>
        <authorList>
            <person name="Yoshida S."/>
        </authorList>
    </citation>
    <scope>NUCLEOTIDE SEQUENCE</scope>
    <source>
        <strain evidence="1">Okayama</strain>
    </source>
</reference>
<evidence type="ECO:0000313" key="1">
    <source>
        <dbReference type="EMBL" id="GFP82705.1"/>
    </source>
</evidence>
<keyword evidence="2" id="KW-1185">Reference proteome</keyword>
<dbReference type="EMBL" id="BMAC01000050">
    <property type="protein sequence ID" value="GFP82705.1"/>
    <property type="molecule type" value="Genomic_DNA"/>
</dbReference>
<protein>
    <submittedName>
        <fullName evidence="1">Uncharacterized protein</fullName>
    </submittedName>
</protein>
<dbReference type="AlphaFoldDB" id="A0A830BFK5"/>
<accession>A0A830BFK5</accession>